<sequence>MQLQTVNRDDAEATYGNFTNVQGATITTGYAVCFTTTAASANGNNAVLPAANNIRTFAGISMSDVADNAVGRYQAYGYNGSVFYFAEATSVSVTAGGHAAGPNASSLGVGYTGLSTAFGPVIILASLGAIVRSAGGYITGFIRAM</sequence>
<proteinExistence type="predicted"/>
<gene>
    <name evidence="1" type="ORF">MM415B02827_0006</name>
</gene>
<dbReference type="AlphaFoldDB" id="A0A6M3L0S5"/>
<reference evidence="1" key="1">
    <citation type="submission" date="2020-03" db="EMBL/GenBank/DDBJ databases">
        <title>The deep terrestrial virosphere.</title>
        <authorList>
            <person name="Holmfeldt K."/>
            <person name="Nilsson E."/>
            <person name="Simone D."/>
            <person name="Lopez-Fernandez M."/>
            <person name="Wu X."/>
            <person name="de Brujin I."/>
            <person name="Lundin D."/>
            <person name="Andersson A."/>
            <person name="Bertilsson S."/>
            <person name="Dopson M."/>
        </authorList>
    </citation>
    <scope>NUCLEOTIDE SEQUENCE</scope>
    <source>
        <strain evidence="1">MM415B02827</strain>
    </source>
</reference>
<accession>A0A6M3L0S5</accession>
<evidence type="ECO:0000313" key="1">
    <source>
        <dbReference type="EMBL" id="QJA88096.1"/>
    </source>
</evidence>
<name>A0A6M3L0S5_9ZZZZ</name>
<dbReference type="EMBL" id="MT142753">
    <property type="protein sequence ID" value="QJA88096.1"/>
    <property type="molecule type" value="Genomic_DNA"/>
</dbReference>
<protein>
    <submittedName>
        <fullName evidence="1">Uncharacterized protein</fullName>
    </submittedName>
</protein>
<organism evidence="1">
    <name type="scientific">viral metagenome</name>
    <dbReference type="NCBI Taxonomy" id="1070528"/>
    <lineage>
        <taxon>unclassified sequences</taxon>
        <taxon>metagenomes</taxon>
        <taxon>organismal metagenomes</taxon>
    </lineage>
</organism>